<organism evidence="3">
    <name type="scientific">Acartia hudsonica</name>
    <dbReference type="NCBI Taxonomy" id="198241"/>
    <lineage>
        <taxon>Eukaryota</taxon>
        <taxon>Metazoa</taxon>
        <taxon>Ecdysozoa</taxon>
        <taxon>Arthropoda</taxon>
        <taxon>Crustacea</taxon>
        <taxon>Multicrustacea</taxon>
        <taxon>Hexanauplia</taxon>
        <taxon>Copepoda</taxon>
        <taxon>Calanoida</taxon>
        <taxon>Acartiidae</taxon>
        <taxon>Acartia</taxon>
    </lineage>
</organism>
<dbReference type="EMBL" id="JQ946332">
    <property type="protein sequence ID" value="AGC79560.1"/>
    <property type="molecule type" value="mRNA"/>
</dbReference>
<keyword evidence="2" id="KW-1133">Transmembrane helix</keyword>
<dbReference type="Gene3D" id="1.20.1250.20">
    <property type="entry name" value="MFS general substrate transporter like domains"/>
    <property type="match status" value="1"/>
</dbReference>
<feature type="transmembrane region" description="Helical" evidence="2">
    <location>
        <begin position="52"/>
        <end position="74"/>
    </location>
</feature>
<keyword evidence="2" id="KW-0812">Transmembrane</keyword>
<evidence type="ECO:0000313" key="3">
    <source>
        <dbReference type="EMBL" id="AGC79560.1"/>
    </source>
</evidence>
<reference evidence="3" key="1">
    <citation type="journal article" date="2013" name="J. Exp. Mar. Biol. Ecol.">
        <title>An improved method for achieving high-quality RNA for copepod gene transcriptomic studies.</title>
        <authorList>
            <person name="Zhang H."/>
            <person name="Finiguerra M."/>
            <person name="Dam H.G."/>
            <person name="Huang Y."/>
            <person name="Xu D."/>
            <person name="Liu G."/>
            <person name="Lin S."/>
        </authorList>
    </citation>
    <scope>NUCLEOTIDE SEQUENCE</scope>
</reference>
<feature type="transmembrane region" description="Helical" evidence="2">
    <location>
        <begin position="159"/>
        <end position="180"/>
    </location>
</feature>
<evidence type="ECO:0000256" key="1">
    <source>
        <dbReference type="ARBA" id="ARBA00023157"/>
    </source>
</evidence>
<dbReference type="GO" id="GO:0043252">
    <property type="term" value="P:sodium-independent organic anion transport"/>
    <property type="evidence" value="ECO:0007669"/>
    <property type="project" value="TreeGrafter"/>
</dbReference>
<dbReference type="GO" id="GO:0016323">
    <property type="term" value="C:basolateral plasma membrane"/>
    <property type="evidence" value="ECO:0007669"/>
    <property type="project" value="TreeGrafter"/>
</dbReference>
<dbReference type="SUPFAM" id="SSF103473">
    <property type="entry name" value="MFS general substrate transporter"/>
    <property type="match status" value="1"/>
</dbReference>
<accession>R4IUY5</accession>
<dbReference type="PANTHER" id="PTHR11388">
    <property type="entry name" value="ORGANIC ANION TRANSPORTER"/>
    <property type="match status" value="1"/>
</dbReference>
<proteinExistence type="evidence at transcript level"/>
<feature type="non-terminal residue" evidence="3">
    <location>
        <position position="200"/>
    </location>
</feature>
<keyword evidence="1" id="KW-1015">Disulfide bond</keyword>
<feature type="non-terminal residue" evidence="3">
    <location>
        <position position="1"/>
    </location>
</feature>
<evidence type="ECO:0000256" key="2">
    <source>
        <dbReference type="SAM" id="Phobius"/>
    </source>
</evidence>
<dbReference type="PANTHER" id="PTHR11388:SF142">
    <property type="entry name" value="SOLUTE CARRIER ORGANIC ANION TRANSPORTER FAMILY MEMBER 5A1"/>
    <property type="match status" value="1"/>
</dbReference>
<protein>
    <submittedName>
        <fullName evidence="3">Solute carrier organic anion transporter</fullName>
    </submittedName>
</protein>
<dbReference type="Pfam" id="PF03137">
    <property type="entry name" value="OATP"/>
    <property type="match status" value="1"/>
</dbReference>
<sequence>SSGYLNSVITTIEKRYEIPSSISGIIASMYEVGNVGTIIFVSYLGSRRHIPVWIGTGVLFMGVGSITFVLPHFLSEPYSNIFTDSSNITDENICKVDYGYTPLTGESVLQKLQRGELPTLETDNVNGLSSPPLVPHNNHQFTREDNCIKDAAKASTLPIFIFMIAQLLLGVGGSPLFTLGTTYIDDHVKRDAASMYIGFM</sequence>
<name>R4IUY5_9MAXI</name>
<feature type="transmembrane region" description="Helical" evidence="2">
    <location>
        <begin position="22"/>
        <end position="45"/>
    </location>
</feature>
<dbReference type="InterPro" id="IPR036259">
    <property type="entry name" value="MFS_trans_sf"/>
</dbReference>
<dbReference type="GO" id="GO:0015347">
    <property type="term" value="F:sodium-independent organic anion transmembrane transporter activity"/>
    <property type="evidence" value="ECO:0007669"/>
    <property type="project" value="TreeGrafter"/>
</dbReference>
<dbReference type="AlphaFoldDB" id="R4IUY5"/>
<keyword evidence="2" id="KW-0472">Membrane</keyword>
<dbReference type="InterPro" id="IPR004156">
    <property type="entry name" value="OATP"/>
</dbReference>